<dbReference type="RefSeq" id="WP_070125623.1">
    <property type="nucleotide sequence ID" value="NZ_MDHN01000028.1"/>
</dbReference>
<keyword evidence="8" id="KW-1185">Reference proteome</keyword>
<keyword evidence="5" id="KW-0564">Palmitate</keyword>
<protein>
    <submittedName>
        <fullName evidence="7">Entericidin EcnAB</fullName>
    </submittedName>
</protein>
<gene>
    <name evidence="7" type="ORF">BFC18_12385</name>
</gene>
<evidence type="ECO:0000256" key="1">
    <source>
        <dbReference type="ARBA" id="ARBA00010296"/>
    </source>
</evidence>
<comment type="similarity">
    <text evidence="1">Belongs to the EcnA/EcnB lipoprotein family.</text>
</comment>
<reference evidence="7 8" key="1">
    <citation type="submission" date="2016-08" db="EMBL/GenBank/DDBJ databases">
        <authorList>
            <person name="Seilhamer J.J."/>
        </authorList>
    </citation>
    <scope>NUCLEOTIDE SEQUENCE [LARGE SCALE GENOMIC DNA]</scope>
    <source>
        <strain evidence="7 8">KCTC 42603</strain>
    </source>
</reference>
<accession>A0A1E7ZAK5</accession>
<dbReference type="InterPro" id="IPR012556">
    <property type="entry name" value="Entericidin"/>
</dbReference>
<evidence type="ECO:0000256" key="4">
    <source>
        <dbReference type="ARBA" id="ARBA00023136"/>
    </source>
</evidence>
<evidence type="ECO:0000256" key="2">
    <source>
        <dbReference type="ARBA" id="ARBA00022475"/>
    </source>
</evidence>
<evidence type="ECO:0000256" key="5">
    <source>
        <dbReference type="ARBA" id="ARBA00023139"/>
    </source>
</evidence>
<dbReference type="AlphaFoldDB" id="A0A1E7ZAK5"/>
<dbReference type="OrthoDB" id="9181810at2"/>
<comment type="caution">
    <text evidence="7">The sequence shown here is derived from an EMBL/GenBank/DDBJ whole genome shotgun (WGS) entry which is preliminary data.</text>
</comment>
<keyword evidence="6" id="KW-0449">Lipoprotein</keyword>
<dbReference type="Proteomes" id="UP000175691">
    <property type="component" value="Unassembled WGS sequence"/>
</dbReference>
<keyword evidence="3" id="KW-0732">Signal</keyword>
<organism evidence="7 8">
    <name type="scientific">Alteromonas confluentis</name>
    <dbReference type="NCBI Taxonomy" id="1656094"/>
    <lineage>
        <taxon>Bacteria</taxon>
        <taxon>Pseudomonadati</taxon>
        <taxon>Pseudomonadota</taxon>
        <taxon>Gammaproteobacteria</taxon>
        <taxon>Alteromonadales</taxon>
        <taxon>Alteromonadaceae</taxon>
        <taxon>Alteromonas/Salinimonas group</taxon>
        <taxon>Alteromonas</taxon>
    </lineage>
</organism>
<keyword evidence="2" id="KW-1003">Cell membrane</keyword>
<evidence type="ECO:0000313" key="7">
    <source>
        <dbReference type="EMBL" id="OFC70550.1"/>
    </source>
</evidence>
<dbReference type="EMBL" id="MDHN01000028">
    <property type="protein sequence ID" value="OFC70550.1"/>
    <property type="molecule type" value="Genomic_DNA"/>
</dbReference>
<keyword evidence="4" id="KW-0472">Membrane</keyword>
<sequence length="55" mass="5800">MRALQKSRALRGKYLVILSAFLVSLLSGCATVEGMGKDVQSAGEAIEDASEDAQN</sequence>
<evidence type="ECO:0000256" key="3">
    <source>
        <dbReference type="ARBA" id="ARBA00022729"/>
    </source>
</evidence>
<evidence type="ECO:0000313" key="8">
    <source>
        <dbReference type="Proteomes" id="UP000175691"/>
    </source>
</evidence>
<evidence type="ECO:0000256" key="6">
    <source>
        <dbReference type="ARBA" id="ARBA00023288"/>
    </source>
</evidence>
<dbReference type="PROSITE" id="PS51257">
    <property type="entry name" value="PROKAR_LIPOPROTEIN"/>
    <property type="match status" value="1"/>
</dbReference>
<dbReference type="GO" id="GO:0009636">
    <property type="term" value="P:response to toxic substance"/>
    <property type="evidence" value="ECO:0007669"/>
    <property type="project" value="InterPro"/>
</dbReference>
<proteinExistence type="inferred from homology"/>
<name>A0A1E7ZAK5_9ALTE</name>
<dbReference type="Pfam" id="PF08085">
    <property type="entry name" value="Entericidin"/>
    <property type="match status" value="1"/>
</dbReference>
<dbReference type="GO" id="GO:0016020">
    <property type="term" value="C:membrane"/>
    <property type="evidence" value="ECO:0007669"/>
    <property type="project" value="InterPro"/>
</dbReference>